<feature type="region of interest" description="Disordered" evidence="1">
    <location>
        <begin position="1733"/>
        <end position="1759"/>
    </location>
</feature>
<feature type="domain" description="C2" evidence="2">
    <location>
        <begin position="1003"/>
        <end position="1172"/>
    </location>
</feature>
<feature type="compositionally biased region" description="Polar residues" evidence="1">
    <location>
        <begin position="429"/>
        <end position="439"/>
    </location>
</feature>
<keyword evidence="4" id="KW-1185">Reference proteome</keyword>
<reference evidence="4" key="1">
    <citation type="journal article" date="2017" name="bioRxiv">
        <title>Comparative analysis of the genomes of Stylophora pistillata and Acropora digitifera provides evidence for extensive differences between species of corals.</title>
        <authorList>
            <person name="Voolstra C.R."/>
            <person name="Li Y."/>
            <person name="Liew Y.J."/>
            <person name="Baumgarten S."/>
            <person name="Zoccola D."/>
            <person name="Flot J.-F."/>
            <person name="Tambutte S."/>
            <person name="Allemand D."/>
            <person name="Aranda M."/>
        </authorList>
    </citation>
    <scope>NUCLEOTIDE SEQUENCE [LARGE SCALE GENOMIC DNA]</scope>
</reference>
<dbReference type="GO" id="GO:0061511">
    <property type="term" value="P:centriole elongation"/>
    <property type="evidence" value="ECO:0007669"/>
    <property type="project" value="TreeGrafter"/>
</dbReference>
<dbReference type="PANTHER" id="PTHR21254">
    <property type="entry name" value="C2 DOMAIN-CONTAINING PROTEIN 3"/>
    <property type="match status" value="1"/>
</dbReference>
<dbReference type="SUPFAM" id="SSF49562">
    <property type="entry name" value="C2 domain (Calcium/lipid-binding domain, CaLB)"/>
    <property type="match status" value="1"/>
</dbReference>
<sequence>MVNYKRKAGKKTKTSSNSTRKGKRSVVSGTSTSTVSDHDRIPVVTSLPPAVDGHLRCFLRVSVPKIHWIIQKYPTDVQVRLRWWGEDGDGVLLRPLDDKADEQTRADTWLTCVRFAVCSGPKQFSAYLNDMGALIFEVVHGPSLIVFGHVRLGDVSKLSASTPIQGSSIEMSQTGKRHENSVVHITHTRTAYSQLSSSLVPTIDMEIDPQRQAFDESDARPTPPPSSLNPTEPIPHPRQRTEDMDLFISPAVPSKVISKSNLDNYINKVELGVKFAPTSPDRLEYTAEHSLISSPRTDQKGSDDLGSTVRSEEPTTSSQPLHIAHGGENESSDLIDALLQRGEKLREAMVMSADEANDENEAGGTSFVVDRNTPSGKLLKAILTSDEIKYELVKSEGEEDSVIESVFLHNNKAVDLLLGEDEKLYLDDSPNSTPESSIVSEPGDPLHDDTLLKDLFYTTPIVQSDTDSDSTVVTDEVYDDDDKSLQNPLQEDQFEKALAKTRIKKRSPKTASRDISTLVGKEVNGKQNPEGNDDLTNKSRMGYLDLKQNSADDTNQDSRGQDSVHMSSESSTSTSLDRKPPRVDPDVFTETLGPEQLTALGRVDSARVMVDSLGIANETIKPGTFFVEYYFPTSTPTHGQDQDITMATELTRIVSKRIQDRVVLFGHHSVFPVLFNSVVIDYWWRLPLTFRLYFRESGERKPVVIGAATFPLKTVLLSDTLSSSASLQIKCDIHSKEKQSSDSSSLHDIRGSCGPLLVKVVLMADRKQVHLKTKRHRKPPLPTATILTATEHVHVARPAYTDIKNVGKVSDKAPHEMKEILKTTSKPSSQDGNHEDGIQYDRDPLTLYSLLWIPEGQQLTQQRHHANKYTPTSLAVKSNLYLVCRTFWCEELSKSRVCWGESNPSFGFKQVAPVLLTSSLLQRVCNNFMVIEVWNRIGQHDQGDKASLPLAKLCAMVTMQKQGEANIQTFSLPLAVLAGDEMDGIRQGRIKDTGLLDVIVKYKQVKVELTAEVKKEDDSHVCLSFEVFRACGLQAAAVLHAKSNPSLSYPAEVGVNAYLVIQVPLGKKHKHVTRTVARTFTPEFSYNADISLLLVTPSGVNGRGDLSLAEQLEDSEVVFEVWHQMSRERRSDQLGRSEAETNCGTQRDVLLGVARVPLVKLLAHNRGIKGWFPIHWPGEQDTLDASPHNEINKVVGGLELGITFSKTEDRDHVIHISRGLGWSPPPEVDCDEVWLDREKLSLNKHWTFCIKISSAWIPSSELKPFCASAKTTEKLKTKGYARYKLYNKVPICSRMSSVKDCGDDKFICELKHSKEIVLPASHSLSWHMREESLEIQLWLSSGGQTADTKSKKRDRLVGSAYLDVSSLLASKQRKHTIRQISGLYPLFRSGASNLFGGCIHVQSFVKVEDTSEHESLSSDESIDASSILKDQTADSRLKIPYQDQVSSVEPMQQHQSNGQLPVTEAIDDTFMAHVIIEQALHLPTVPGTSENRVMPNVYVSYQTLPSISPACTPVVMCSSSPRWEYQKMERIINSPTKLQDFQFKVWHSSEAKKGKDNTGSQSFEPRVDSSSEDRLIGSVSFDLSPLLAGMRQLIGWYNVTDFNGDCQGQIKLGICPVNPLSPTRSFTSSRVTHSQVPKQDAPYITPLLKSQRENGSNYQNQRGNPLASQLQGCFEHSTGFKLHSAKELRMTTEEETEAVSSCSSSLLFSQLRHNMKELDILQQNLTIKLRSNPVSSDDGCNQEDSHASHHPPYFFSGRDETTSFPLESSRTLRTDNKGDILEEKSTETEFKESGNQHVELNGKQMTLVRNDDYKVTPPKLSPELKQTGSFVDYEKTALRSADYVQDSGATILTHCELQEPFAKCREDYLKHASVLVSLPEEKNQLSVVQDCQLPVKSEPSLTDISGDLSVGGYVQDNTNDTRFADLKDSWLSSEEEENSDLSQAEKPGMLNSPSALNSNTHTAGELKSITVTNFHNTESGVSEQDHDFSGTFGNKGEHHKDVHVISSEAERKQSCNDDSIGSHDSAEDFTRITSLGSGGITAAGRRMISEHSNINETHSNKHGSNNSLTPNEMVKQDSLPRYPPSYQQTSAMLPNFFMPSEQLAESMRALRLGSSNTSSHSKLLAHSQHTGNNQCTKENLTEKFARRKHYKAKRDERPPISTSESQRGDLVHFEKHIDLVLELAVENLTVNFPVHDLACPSPVCWAGVFHSVIVRSCSLVKD</sequence>
<feature type="compositionally biased region" description="Basic residues" evidence="1">
    <location>
        <begin position="1"/>
        <end position="13"/>
    </location>
</feature>
<evidence type="ECO:0000313" key="3">
    <source>
        <dbReference type="EMBL" id="PFX28573.1"/>
    </source>
</evidence>
<feature type="region of interest" description="Disordered" evidence="1">
    <location>
        <begin position="212"/>
        <end position="239"/>
    </location>
</feature>
<dbReference type="GO" id="GO:0071539">
    <property type="term" value="P:protein localization to centrosome"/>
    <property type="evidence" value="ECO:0007669"/>
    <property type="project" value="TreeGrafter"/>
</dbReference>
<dbReference type="GO" id="GO:0005814">
    <property type="term" value="C:centriole"/>
    <property type="evidence" value="ECO:0007669"/>
    <property type="project" value="TreeGrafter"/>
</dbReference>
<protein>
    <submittedName>
        <fullName evidence="3">C2 domain-containing protein 3</fullName>
    </submittedName>
</protein>
<feature type="compositionally biased region" description="Pro residues" evidence="1">
    <location>
        <begin position="221"/>
        <end position="236"/>
    </location>
</feature>
<feature type="region of interest" description="Disordered" evidence="1">
    <location>
        <begin position="288"/>
        <end position="332"/>
    </location>
</feature>
<evidence type="ECO:0000259" key="2">
    <source>
        <dbReference type="PROSITE" id="PS50004"/>
    </source>
</evidence>
<proteinExistence type="predicted"/>
<gene>
    <name evidence="3" type="primary">c2cd3</name>
    <name evidence="3" type="ORF">AWC38_SpisGene6694</name>
</gene>
<dbReference type="InterPro" id="IPR035892">
    <property type="entry name" value="C2_domain_sf"/>
</dbReference>
<feature type="compositionally biased region" description="Low complexity" evidence="1">
    <location>
        <begin position="14"/>
        <end position="35"/>
    </location>
</feature>
<dbReference type="OrthoDB" id="79771at2759"/>
<evidence type="ECO:0000256" key="1">
    <source>
        <dbReference type="SAM" id="MobiDB-lite"/>
    </source>
</evidence>
<dbReference type="Pfam" id="PF25339">
    <property type="entry name" value="C2_C2CD3_N"/>
    <property type="match status" value="1"/>
</dbReference>
<dbReference type="Pfam" id="PF00168">
    <property type="entry name" value="C2"/>
    <property type="match status" value="2"/>
</dbReference>
<feature type="region of interest" description="Disordered" evidence="1">
    <location>
        <begin position="2117"/>
        <end position="2138"/>
    </location>
</feature>
<feature type="region of interest" description="Disordered" evidence="1">
    <location>
        <begin position="2148"/>
        <end position="2167"/>
    </location>
</feature>
<dbReference type="InterPro" id="IPR000008">
    <property type="entry name" value="C2_dom"/>
</dbReference>
<dbReference type="SMART" id="SM00239">
    <property type="entry name" value="C2"/>
    <property type="match status" value="3"/>
</dbReference>
<dbReference type="CDD" id="cd00030">
    <property type="entry name" value="C2"/>
    <property type="match status" value="1"/>
</dbReference>
<feature type="compositionally biased region" description="Polar residues" evidence="1">
    <location>
        <begin position="1951"/>
        <end position="1960"/>
    </location>
</feature>
<dbReference type="GO" id="GO:0060271">
    <property type="term" value="P:cilium assembly"/>
    <property type="evidence" value="ECO:0007669"/>
    <property type="project" value="TreeGrafter"/>
</dbReference>
<dbReference type="GO" id="GO:0034451">
    <property type="term" value="C:centriolar satellite"/>
    <property type="evidence" value="ECO:0007669"/>
    <property type="project" value="TreeGrafter"/>
</dbReference>
<feature type="compositionally biased region" description="Basic and acidic residues" evidence="1">
    <location>
        <begin position="576"/>
        <end position="585"/>
    </location>
</feature>
<dbReference type="EMBL" id="LSMT01000081">
    <property type="protein sequence ID" value="PFX28573.1"/>
    <property type="molecule type" value="Genomic_DNA"/>
</dbReference>
<feature type="compositionally biased region" description="Basic residues" evidence="1">
    <location>
        <begin position="499"/>
        <end position="508"/>
    </location>
</feature>
<dbReference type="InterPro" id="IPR057537">
    <property type="entry name" value="C2_C2CD3_N"/>
</dbReference>
<feature type="region of interest" description="Disordered" evidence="1">
    <location>
        <begin position="1931"/>
        <end position="1960"/>
    </location>
</feature>
<dbReference type="PROSITE" id="PS50004">
    <property type="entry name" value="C2"/>
    <property type="match status" value="2"/>
</dbReference>
<organism evidence="3 4">
    <name type="scientific">Stylophora pistillata</name>
    <name type="common">Smooth cauliflower coral</name>
    <dbReference type="NCBI Taxonomy" id="50429"/>
    <lineage>
        <taxon>Eukaryota</taxon>
        <taxon>Metazoa</taxon>
        <taxon>Cnidaria</taxon>
        <taxon>Anthozoa</taxon>
        <taxon>Hexacorallia</taxon>
        <taxon>Scleractinia</taxon>
        <taxon>Astrocoeniina</taxon>
        <taxon>Pocilloporidae</taxon>
        <taxon>Stylophora</taxon>
    </lineage>
</organism>
<dbReference type="Proteomes" id="UP000225706">
    <property type="component" value="Unassembled WGS sequence"/>
</dbReference>
<accession>A0A2B4SHL7</accession>
<feature type="region of interest" description="Disordered" evidence="1">
    <location>
        <begin position="425"/>
        <end position="445"/>
    </location>
</feature>
<name>A0A2B4SHL7_STYPI</name>
<feature type="region of interest" description="Disordered" evidence="1">
    <location>
        <begin position="1"/>
        <end position="37"/>
    </location>
</feature>
<comment type="caution">
    <text evidence="3">The sequence shown here is derived from an EMBL/GenBank/DDBJ whole genome shotgun (WGS) entry which is preliminary data.</text>
</comment>
<feature type="domain" description="C2" evidence="2">
    <location>
        <begin position="1456"/>
        <end position="1597"/>
    </location>
</feature>
<evidence type="ECO:0000313" key="4">
    <source>
        <dbReference type="Proteomes" id="UP000225706"/>
    </source>
</evidence>
<dbReference type="Gene3D" id="2.60.40.150">
    <property type="entry name" value="C2 domain"/>
    <property type="match status" value="2"/>
</dbReference>
<feature type="region of interest" description="Disordered" evidence="1">
    <location>
        <begin position="498"/>
        <end position="589"/>
    </location>
</feature>
<dbReference type="PANTHER" id="PTHR21254:SF1">
    <property type="entry name" value="C2 DOMAIN-CONTAINING PROTEIN 3"/>
    <property type="match status" value="1"/>
</dbReference>
<dbReference type="STRING" id="50429.A0A2B4SHL7"/>